<gene>
    <name evidence="14" type="ORF">G6321_00054230</name>
    <name evidence="11" type="ORF">G6321_50725</name>
    <name evidence="12" type="ORF">G6321_52105</name>
    <name evidence="13" type="ORF">G6321_52310</name>
</gene>
<evidence type="ECO:0000256" key="5">
    <source>
        <dbReference type="ARBA" id="ARBA00022825"/>
    </source>
</evidence>
<evidence type="ECO:0000256" key="2">
    <source>
        <dbReference type="ARBA" id="ARBA00022670"/>
    </source>
</evidence>
<evidence type="ECO:0000256" key="8">
    <source>
        <dbReference type="PROSITE-ProRule" id="PRU01032"/>
    </source>
</evidence>
<dbReference type="Pfam" id="PF09286">
    <property type="entry name" value="Pro-kuma_activ"/>
    <property type="match status" value="1"/>
</dbReference>
<dbReference type="InterPro" id="IPR036852">
    <property type="entry name" value="Peptidase_S8/S53_dom_sf"/>
</dbReference>
<evidence type="ECO:0000313" key="11">
    <source>
        <dbReference type="EMBL" id="NYY96355.1"/>
    </source>
</evidence>
<dbReference type="PROSITE" id="PS51695">
    <property type="entry name" value="SEDOLISIN"/>
    <property type="match status" value="1"/>
</dbReference>
<evidence type="ECO:0000256" key="6">
    <source>
        <dbReference type="ARBA" id="ARBA00022837"/>
    </source>
</evidence>
<keyword evidence="4 8" id="KW-0378">Hydrolase</keyword>
<evidence type="ECO:0000313" key="13">
    <source>
        <dbReference type="EMBL" id="NYY96570.1"/>
    </source>
</evidence>
<evidence type="ECO:0000259" key="10">
    <source>
        <dbReference type="PROSITE" id="PS51695"/>
    </source>
</evidence>
<keyword evidence="2 8" id="KW-0645">Protease</keyword>
<dbReference type="PANTHER" id="PTHR14218:SF15">
    <property type="entry name" value="TRIPEPTIDYL-PEPTIDASE 1"/>
    <property type="match status" value="1"/>
</dbReference>
<feature type="compositionally biased region" description="Basic residues" evidence="9">
    <location>
        <begin position="1"/>
        <end position="13"/>
    </location>
</feature>
<dbReference type="EMBL" id="JACBFH010000003">
    <property type="protein sequence ID" value="NYY96543.1"/>
    <property type="molecule type" value="Genomic_DNA"/>
</dbReference>
<dbReference type="RefSeq" id="WP_166354365.1">
    <property type="nucleotide sequence ID" value="NZ_CP049701.1"/>
</dbReference>
<evidence type="ECO:0000256" key="9">
    <source>
        <dbReference type="SAM" id="MobiDB-lite"/>
    </source>
</evidence>
<dbReference type="SUPFAM" id="SSF52743">
    <property type="entry name" value="Subtilisin-like"/>
    <property type="match status" value="1"/>
</dbReference>
<feature type="active site" description="Charge relay system" evidence="8">
    <location>
        <position position="441"/>
    </location>
</feature>
<evidence type="ECO:0000256" key="3">
    <source>
        <dbReference type="ARBA" id="ARBA00022723"/>
    </source>
</evidence>
<feature type="active site" description="Charge relay system" evidence="8">
    <location>
        <position position="246"/>
    </location>
</feature>
<keyword evidence="5 8" id="KW-0720">Serine protease</keyword>
<protein>
    <submittedName>
        <fullName evidence="12">Peptidase S53</fullName>
    </submittedName>
</protein>
<dbReference type="GO" id="GO:0008240">
    <property type="term" value="F:tripeptidyl-peptidase activity"/>
    <property type="evidence" value="ECO:0007669"/>
    <property type="project" value="TreeGrafter"/>
</dbReference>
<keyword evidence="6" id="KW-0106">Calcium</keyword>
<organism evidence="12">
    <name type="scientific">Bradyrhizobium barranii subsp. barranii</name>
    <dbReference type="NCBI Taxonomy" id="2823807"/>
    <lineage>
        <taxon>Bacteria</taxon>
        <taxon>Pseudomonadati</taxon>
        <taxon>Pseudomonadota</taxon>
        <taxon>Alphaproteobacteria</taxon>
        <taxon>Hyphomicrobiales</taxon>
        <taxon>Nitrobacteraceae</taxon>
        <taxon>Bradyrhizobium</taxon>
        <taxon>Bradyrhizobium barranii</taxon>
    </lineage>
</organism>
<evidence type="ECO:0000313" key="12">
    <source>
        <dbReference type="EMBL" id="NYY96543.1"/>
    </source>
</evidence>
<keyword evidence="14" id="KW-0614">Plasmid</keyword>
<dbReference type="CDD" id="cd04056">
    <property type="entry name" value="Peptidases_S53"/>
    <property type="match status" value="1"/>
</dbReference>
<evidence type="ECO:0000256" key="7">
    <source>
        <dbReference type="ARBA" id="ARBA00023145"/>
    </source>
</evidence>
<comment type="cofactor">
    <cofactor evidence="1">
        <name>Ca(2+)</name>
        <dbReference type="ChEBI" id="CHEBI:29108"/>
    </cofactor>
</comment>
<accession>A0A7Z0TSF0</accession>
<dbReference type="PANTHER" id="PTHR14218">
    <property type="entry name" value="PROTEASE S8 TRIPEPTIDYL PEPTIDASE I CLN2"/>
    <property type="match status" value="1"/>
</dbReference>
<dbReference type="Gene3D" id="3.40.50.200">
    <property type="entry name" value="Peptidase S8/S53 domain"/>
    <property type="match status" value="1"/>
</dbReference>
<reference evidence="14 15" key="1">
    <citation type="journal article" date="2017" name="Syst. Appl. Microbiol.">
        <title>Soybeans inoculated with root zone soils of Canadian native legumes harbour diverse and novel Bradyrhizobium spp. that possess agricultural potential.</title>
        <authorList>
            <person name="Bromfield E.S.P."/>
            <person name="Cloutier S."/>
            <person name="Tambong J.T."/>
            <person name="Tran Thi T.V."/>
        </authorList>
    </citation>
    <scope>NUCLEOTIDE SEQUENCE [LARGE SCALE GENOMIC DNA]</scope>
    <source>
        <strain evidence="14 15">323S2</strain>
    </source>
</reference>
<dbReference type="EMBL" id="JACBFH010000003">
    <property type="protein sequence ID" value="NYY96570.1"/>
    <property type="molecule type" value="Genomic_DNA"/>
</dbReference>
<dbReference type="AlphaFoldDB" id="A0A7Z0TSF0"/>
<evidence type="ECO:0000256" key="4">
    <source>
        <dbReference type="ARBA" id="ARBA00022801"/>
    </source>
</evidence>
<dbReference type="EMBL" id="JACBFH010000003">
    <property type="protein sequence ID" value="NYY96355.1"/>
    <property type="molecule type" value="Genomic_DNA"/>
</dbReference>
<dbReference type="Proteomes" id="UP000564836">
    <property type="component" value="Plasmid pBb323S2b"/>
</dbReference>
<feature type="region of interest" description="Disordered" evidence="9">
    <location>
        <begin position="1"/>
        <end position="22"/>
    </location>
</feature>
<evidence type="ECO:0000313" key="14">
    <source>
        <dbReference type="EMBL" id="UGX99647.1"/>
    </source>
</evidence>
<feature type="domain" description="Peptidase S53" evidence="10">
    <location>
        <begin position="170"/>
        <end position="519"/>
    </location>
</feature>
<dbReference type="SMART" id="SM00944">
    <property type="entry name" value="Pro-kuma_activ"/>
    <property type="match status" value="1"/>
</dbReference>
<keyword evidence="7" id="KW-0865">Zymogen</keyword>
<name>A0A7Z0TSF0_9BRAD</name>
<dbReference type="GO" id="GO:0004252">
    <property type="term" value="F:serine-type endopeptidase activity"/>
    <property type="evidence" value="ECO:0007669"/>
    <property type="project" value="UniProtKB-UniRule"/>
</dbReference>
<evidence type="ECO:0000256" key="1">
    <source>
        <dbReference type="ARBA" id="ARBA00001913"/>
    </source>
</evidence>
<feature type="active site" description="Charge relay system" evidence="8">
    <location>
        <position position="242"/>
    </location>
</feature>
<reference evidence="12" key="2">
    <citation type="submission" date="2020-06" db="EMBL/GenBank/DDBJ databases">
        <title>Whole Genome Sequence of Bradyrhizobium sp. Strain 323S2.</title>
        <authorList>
            <person name="Bromfield E.S.P."/>
        </authorList>
    </citation>
    <scope>NUCLEOTIDE SEQUENCE [LARGE SCALE GENOMIC DNA]</scope>
    <source>
        <strain evidence="12">323S2</strain>
    </source>
</reference>
<reference evidence="14 15" key="3">
    <citation type="journal article" date="2022" name="Int. J. Syst. Evol. Microbiol.">
        <title>Strains of Bradyrhizobium barranii sp. nov. associated with legumes native to Canada are symbionts of soybeans and belong to different subspecies (subsp. barranii subsp. nov. and subsp. apii subsp. nov.) and symbiovars (sv. glycinearum and sv. septentrionale).</title>
        <authorList>
            <person name="Bromfield E.S.P."/>
            <person name="Cloutier S."/>
            <person name="Wasai-Hara S."/>
            <person name="Minamisawa K."/>
        </authorList>
    </citation>
    <scope>NUCLEOTIDE SEQUENCE [LARGE SCALE GENOMIC DNA]</scope>
    <source>
        <strain evidence="14 15">323S2</strain>
        <plasmid evidence="15">pBb323S2b</plasmid>
    </source>
</reference>
<dbReference type="SUPFAM" id="SSF54897">
    <property type="entry name" value="Protease propeptides/inhibitors"/>
    <property type="match status" value="1"/>
</dbReference>
<sequence>MARAANRRKRPAKRPPSGDVDYLSPDAPLSLTLYLRHRLPVRRRPGSAIDLSELKRRVTLSELRAERRRILKRSVERIRRFAERRGMTVIAVDFLGRRVRLRASAAAAERAFGTRLAWIREGGVWRYYPCYKPRAPRQLKPIVHAVLGLDTRKPRLSRLRENASAGNGIGLLPSEMARLYGLDRGSRGQGQCIAIIEPAGGYRLDDIVKACQAMQIAPPQIVDVNVGSGRNRPGPNPRADAEVALDIQVVAGVAPEARIVVYFTELSEPGLVAGVSRAVHGSERPNVVIITWGEPETLWPAESRLGLDPVLQDAIRLGITVLATAGDDLASERMQDGRVYVNYPASSPYVLGCGGTRIALDGARGSIVNETVWNDDGVHGTGGGISEEYQVPAFQAAAQIPGSLNDGRRGRGVPDVAAAAAPTNGYRIFLNGVDFVASGTSAVAPLWGAFIALINARRGQSLGFVNDRLYQLPNLLRPIVTGDNKDTTGLGYNAGPGWNACTGLGSPDGGAIVTALTTVA</sequence>
<dbReference type="GO" id="GO:0006508">
    <property type="term" value="P:proteolysis"/>
    <property type="evidence" value="ECO:0007669"/>
    <property type="project" value="UniProtKB-KW"/>
</dbReference>
<dbReference type="InterPro" id="IPR015366">
    <property type="entry name" value="S53_propep"/>
</dbReference>
<comment type="caution">
    <text evidence="8">Lacks conserved residue(s) required for the propagation of feature annotation.</text>
</comment>
<proteinExistence type="predicted"/>
<dbReference type="InterPro" id="IPR050819">
    <property type="entry name" value="Tripeptidyl-peptidase_I"/>
</dbReference>
<keyword evidence="3" id="KW-0479">Metal-binding</keyword>
<dbReference type="EMBL" id="CP088281">
    <property type="protein sequence ID" value="UGX99647.1"/>
    <property type="molecule type" value="Genomic_DNA"/>
</dbReference>
<geneLocation type="plasmid" evidence="14 15">
    <name>pBb323S2b</name>
</geneLocation>
<dbReference type="InterPro" id="IPR030400">
    <property type="entry name" value="Sedolisin_dom"/>
</dbReference>
<dbReference type="GO" id="GO:0046872">
    <property type="term" value="F:metal ion binding"/>
    <property type="evidence" value="ECO:0007669"/>
    <property type="project" value="UniProtKB-KW"/>
</dbReference>
<evidence type="ECO:0000313" key="15">
    <source>
        <dbReference type="Proteomes" id="UP000564836"/>
    </source>
</evidence>